<proteinExistence type="predicted"/>
<keyword evidence="2" id="KW-1185">Reference proteome</keyword>
<dbReference type="Proteomes" id="UP000054560">
    <property type="component" value="Unassembled WGS sequence"/>
</dbReference>
<accession>A0A0L0FPF6</accession>
<organism evidence="1 2">
    <name type="scientific">Sphaeroforma arctica JP610</name>
    <dbReference type="NCBI Taxonomy" id="667725"/>
    <lineage>
        <taxon>Eukaryota</taxon>
        <taxon>Ichthyosporea</taxon>
        <taxon>Ichthyophonida</taxon>
        <taxon>Sphaeroforma</taxon>
    </lineage>
</organism>
<dbReference type="EMBL" id="KQ242440">
    <property type="protein sequence ID" value="KNC78695.1"/>
    <property type="molecule type" value="Genomic_DNA"/>
</dbReference>
<evidence type="ECO:0000313" key="1">
    <source>
        <dbReference type="EMBL" id="KNC78695.1"/>
    </source>
</evidence>
<reference evidence="1 2" key="1">
    <citation type="submission" date="2011-02" db="EMBL/GenBank/DDBJ databases">
        <title>The Genome Sequence of Sphaeroforma arctica JP610.</title>
        <authorList>
            <consortium name="The Broad Institute Genome Sequencing Platform"/>
            <person name="Russ C."/>
            <person name="Cuomo C."/>
            <person name="Young S.K."/>
            <person name="Zeng Q."/>
            <person name="Gargeya S."/>
            <person name="Alvarado L."/>
            <person name="Berlin A."/>
            <person name="Chapman S.B."/>
            <person name="Chen Z."/>
            <person name="Freedman E."/>
            <person name="Gellesch M."/>
            <person name="Goldberg J."/>
            <person name="Griggs A."/>
            <person name="Gujja S."/>
            <person name="Heilman E."/>
            <person name="Heiman D."/>
            <person name="Howarth C."/>
            <person name="Mehta T."/>
            <person name="Neiman D."/>
            <person name="Pearson M."/>
            <person name="Roberts A."/>
            <person name="Saif S."/>
            <person name="Shea T."/>
            <person name="Shenoy N."/>
            <person name="Sisk P."/>
            <person name="Stolte C."/>
            <person name="Sykes S."/>
            <person name="White J."/>
            <person name="Yandava C."/>
            <person name="Burger G."/>
            <person name="Gray M.W."/>
            <person name="Holland P.W.H."/>
            <person name="King N."/>
            <person name="Lang F.B.F."/>
            <person name="Roger A.J."/>
            <person name="Ruiz-Trillo I."/>
            <person name="Haas B."/>
            <person name="Nusbaum C."/>
            <person name="Birren B."/>
        </authorList>
    </citation>
    <scope>NUCLEOTIDE SEQUENCE [LARGE SCALE GENOMIC DNA]</scope>
    <source>
        <strain evidence="1 2">JP610</strain>
    </source>
</reference>
<gene>
    <name evidence="1" type="ORF">SARC_08884</name>
</gene>
<dbReference type="RefSeq" id="XP_014152597.1">
    <property type="nucleotide sequence ID" value="XM_014297122.1"/>
</dbReference>
<dbReference type="AlphaFoldDB" id="A0A0L0FPF6"/>
<evidence type="ECO:0000313" key="2">
    <source>
        <dbReference type="Proteomes" id="UP000054560"/>
    </source>
</evidence>
<dbReference type="GeneID" id="25909388"/>
<sequence length="235" mass="25363">MARPIVLTQSQEHYPIFSAKSQPFRRKPELSRFHSAGYLIGLGPRWAAARQRRPRNRNVRKPNQTWKQSLRLSGRVLHLQEPERGPGHAQERDYPTGMTTGSFAPNYRNQDCGGWKVNDALQDKGYLRCVKNGWGNENSYSLTQKGVKLMNLVMAKFPIGSTAPVGAGGVGVGVGVPGSATGHYTGKVMGGYGGFGHNGLSAHGLGHALASMGTFPTAIGMFACHNHVGIIVVGE</sequence>
<protein>
    <submittedName>
        <fullName evidence="1">Uncharacterized protein</fullName>
    </submittedName>
</protein>
<name>A0A0L0FPF6_9EUKA</name>